<evidence type="ECO:0000256" key="4">
    <source>
        <dbReference type="ARBA" id="ARBA00023098"/>
    </source>
</evidence>
<keyword evidence="3 5" id="KW-0442">Lipid degradation</keyword>
<evidence type="ECO:0000259" key="7">
    <source>
        <dbReference type="PROSITE" id="PS51635"/>
    </source>
</evidence>
<dbReference type="SUPFAM" id="SSF52151">
    <property type="entry name" value="FabD/lysophospholipase-like"/>
    <property type="match status" value="1"/>
</dbReference>
<sequence>MLWGTLLTAWLSVAAAAAQAAAGSLPPLGSETVAPVNATGDPTRPRVGLVLGGGGARGAAHIGVLEVLEKLRVPVDCIAGTSMGALVAGVYAGGMSPAAMREALAKADWDDLFQDPPSYAQRNFRYKAIDKRFLPASETGIGPDGLKYQTGVVTGQKIKLFFNELVGDYHGEREIGALPLPLSIIATDIVRGQRVVFREGSLSTAMRASMSVPGLMSPVEFNGDKLVDGGLVDNVPIGEARSRCQADVVIAVSVGSPLLKADEISGLVSVSVQMVNILTEQNVVRSLATLKPTDILIQPDLEGVTAGDFKRTSETADRGVAATAALADRLRPLAVSEAAYAAWSERIQVARRAVPKIDAIEITGLKRVNPAMAERHIEIQPGDPVDPAAVTLDLMRTYGDGYYEHVDYSLLTLRDRNILRVTPREKSWGPDYIRYGVNLDTDFKTDSTYTVRLGYHKTWLNSLGAELLVYGEIGSNNAVGVDYYQPVDERQRYFLETNFKYGTKLSSIYQNNQQLAQYRVVEGSAKIGGGINLDVYGQVHAGWEEKSWSPDLQIGVPLLPKESKVYGGGFVRADLDQTDRLYFPTTGWFSTAEYFYSPAENFSKLKANAGAYHSLGDWVLAGRLSYQGSPVGQLPVYDSGSLGGMFNMTAFSVGQLKGDNISYGSVRAEKIIGRLPLGLRGDIRLGLLVEGARVGIPYTETNLKGWINSTAIYLGGETPLGPVYLGYGYSSSGSIGGYSNLYLFLGTP</sequence>
<dbReference type="AlphaFoldDB" id="A0A935TAJ1"/>
<dbReference type="InterPro" id="IPR050301">
    <property type="entry name" value="NTE"/>
</dbReference>
<feature type="chain" id="PRO_5037128241" evidence="6">
    <location>
        <begin position="21"/>
        <end position="748"/>
    </location>
</feature>
<dbReference type="Gene3D" id="3.10.20.310">
    <property type="entry name" value="membrane protein fhac"/>
    <property type="match status" value="1"/>
</dbReference>
<feature type="active site" description="Proton acceptor" evidence="5">
    <location>
        <position position="228"/>
    </location>
</feature>
<dbReference type="PROSITE" id="PS01237">
    <property type="entry name" value="UPF0028"/>
    <property type="match status" value="1"/>
</dbReference>
<feature type="short sequence motif" description="GXGXXG" evidence="5">
    <location>
        <begin position="53"/>
        <end position="58"/>
    </location>
</feature>
<dbReference type="PANTHER" id="PTHR14226:SF76">
    <property type="entry name" value="NTE FAMILY PROTEIN RSSA"/>
    <property type="match status" value="1"/>
</dbReference>
<evidence type="ECO:0000256" key="6">
    <source>
        <dbReference type="SAM" id="SignalP"/>
    </source>
</evidence>
<dbReference type="Gene3D" id="3.40.1090.10">
    <property type="entry name" value="Cytosolic phospholipase A2 catalytic domain"/>
    <property type="match status" value="2"/>
</dbReference>
<name>A0A935TAJ1_9PROT</name>
<feature type="signal peptide" evidence="6">
    <location>
        <begin position="1"/>
        <end position="20"/>
    </location>
</feature>
<dbReference type="PROSITE" id="PS51635">
    <property type="entry name" value="PNPLA"/>
    <property type="match status" value="1"/>
</dbReference>
<organism evidence="8 9">
    <name type="scientific">Candidatus Accumulibacter affinis</name>
    <dbReference type="NCBI Taxonomy" id="2954384"/>
    <lineage>
        <taxon>Bacteria</taxon>
        <taxon>Pseudomonadati</taxon>
        <taxon>Pseudomonadota</taxon>
        <taxon>Betaproteobacteria</taxon>
        <taxon>Candidatus Accumulibacter</taxon>
    </lineage>
</organism>
<evidence type="ECO:0000256" key="3">
    <source>
        <dbReference type="ARBA" id="ARBA00022963"/>
    </source>
</evidence>
<protein>
    <submittedName>
        <fullName evidence="8">Patatin-like phospholipase family protein</fullName>
    </submittedName>
</protein>
<evidence type="ECO:0000256" key="1">
    <source>
        <dbReference type="ARBA" id="ARBA00006636"/>
    </source>
</evidence>
<feature type="short sequence motif" description="GXSXG" evidence="5">
    <location>
        <begin position="80"/>
        <end position="84"/>
    </location>
</feature>
<proteinExistence type="inferred from homology"/>
<keyword evidence="2 5" id="KW-0378">Hydrolase</keyword>
<dbReference type="GO" id="GO:0046470">
    <property type="term" value="P:phosphatidylcholine metabolic process"/>
    <property type="evidence" value="ECO:0007669"/>
    <property type="project" value="InterPro"/>
</dbReference>
<dbReference type="EMBL" id="JADJOT010000009">
    <property type="protein sequence ID" value="MBK7954856.1"/>
    <property type="molecule type" value="Genomic_DNA"/>
</dbReference>
<dbReference type="Pfam" id="PF01734">
    <property type="entry name" value="Patatin"/>
    <property type="match status" value="1"/>
</dbReference>
<comment type="similarity">
    <text evidence="1">Belongs to the NTE family.</text>
</comment>
<dbReference type="GO" id="GO:0016042">
    <property type="term" value="P:lipid catabolic process"/>
    <property type="evidence" value="ECO:0007669"/>
    <property type="project" value="UniProtKB-UniRule"/>
</dbReference>
<feature type="short sequence motif" description="DGA/G" evidence="5">
    <location>
        <begin position="228"/>
        <end position="230"/>
    </location>
</feature>
<evidence type="ECO:0000256" key="5">
    <source>
        <dbReference type="PROSITE-ProRule" id="PRU01161"/>
    </source>
</evidence>
<dbReference type="Proteomes" id="UP000706151">
    <property type="component" value="Unassembled WGS sequence"/>
</dbReference>
<gene>
    <name evidence="8" type="ORF">IPK02_13385</name>
</gene>
<dbReference type="GO" id="GO:0004622">
    <property type="term" value="F:phosphatidylcholine lysophospholipase activity"/>
    <property type="evidence" value="ECO:0007669"/>
    <property type="project" value="InterPro"/>
</dbReference>
<dbReference type="InterPro" id="IPR016035">
    <property type="entry name" value="Acyl_Trfase/lysoPLipase"/>
</dbReference>
<keyword evidence="4 5" id="KW-0443">Lipid metabolism</keyword>
<evidence type="ECO:0000256" key="2">
    <source>
        <dbReference type="ARBA" id="ARBA00022801"/>
    </source>
</evidence>
<evidence type="ECO:0000313" key="8">
    <source>
        <dbReference type="EMBL" id="MBK7954856.1"/>
    </source>
</evidence>
<evidence type="ECO:0000313" key="9">
    <source>
        <dbReference type="Proteomes" id="UP000706151"/>
    </source>
</evidence>
<feature type="domain" description="PNPLA" evidence="7">
    <location>
        <begin position="49"/>
        <end position="241"/>
    </location>
</feature>
<dbReference type="InterPro" id="IPR002641">
    <property type="entry name" value="PNPLA_dom"/>
</dbReference>
<dbReference type="InterPro" id="IPR001423">
    <property type="entry name" value="LysoPLipase_patatin_CS"/>
</dbReference>
<dbReference type="PANTHER" id="PTHR14226">
    <property type="entry name" value="NEUROPATHY TARGET ESTERASE/SWISS CHEESE D.MELANOGASTER"/>
    <property type="match status" value="1"/>
</dbReference>
<keyword evidence="6" id="KW-0732">Signal</keyword>
<comment type="caution">
    <text evidence="8">The sequence shown here is derived from an EMBL/GenBank/DDBJ whole genome shotgun (WGS) entry which is preliminary data.</text>
</comment>
<feature type="active site" description="Nucleophile" evidence="5">
    <location>
        <position position="82"/>
    </location>
</feature>
<accession>A0A935TAJ1</accession>
<reference evidence="8 9" key="1">
    <citation type="submission" date="2020-10" db="EMBL/GenBank/DDBJ databases">
        <title>Connecting structure to function with the recovery of over 1000 high-quality activated sludge metagenome-assembled genomes encoding full-length rRNA genes using long-read sequencing.</title>
        <authorList>
            <person name="Singleton C.M."/>
            <person name="Petriglieri F."/>
            <person name="Kristensen J.M."/>
            <person name="Kirkegaard R.H."/>
            <person name="Michaelsen T.Y."/>
            <person name="Andersen M.H."/>
            <person name="Karst S.M."/>
            <person name="Dueholm M.S."/>
            <person name="Nielsen P.H."/>
            <person name="Albertsen M."/>
        </authorList>
    </citation>
    <scope>NUCLEOTIDE SEQUENCE [LARGE SCALE GENOMIC DNA]</scope>
    <source>
        <strain evidence="8">Fred_18-Q3-R57-64_BAT3C.720</strain>
    </source>
</reference>